<dbReference type="InterPro" id="IPR008920">
    <property type="entry name" value="TF_FadR/GntR_C"/>
</dbReference>
<dbReference type="InterPro" id="IPR036390">
    <property type="entry name" value="WH_DNA-bd_sf"/>
</dbReference>
<evidence type="ECO:0000259" key="4">
    <source>
        <dbReference type="PROSITE" id="PS50949"/>
    </source>
</evidence>
<dbReference type="GO" id="GO:0003700">
    <property type="term" value="F:DNA-binding transcription factor activity"/>
    <property type="evidence" value="ECO:0007669"/>
    <property type="project" value="InterPro"/>
</dbReference>
<dbReference type="PRINTS" id="PR00035">
    <property type="entry name" value="HTHGNTR"/>
</dbReference>
<proteinExistence type="predicted"/>
<evidence type="ECO:0000256" key="1">
    <source>
        <dbReference type="ARBA" id="ARBA00023015"/>
    </source>
</evidence>
<dbReference type="CDD" id="cd07377">
    <property type="entry name" value="WHTH_GntR"/>
    <property type="match status" value="1"/>
</dbReference>
<evidence type="ECO:0000313" key="5">
    <source>
        <dbReference type="EMBL" id="SMX44346.1"/>
    </source>
</evidence>
<organism evidence="5 6">
    <name type="scientific">Pelagimonas varians</name>
    <dbReference type="NCBI Taxonomy" id="696760"/>
    <lineage>
        <taxon>Bacteria</taxon>
        <taxon>Pseudomonadati</taxon>
        <taxon>Pseudomonadota</taxon>
        <taxon>Alphaproteobacteria</taxon>
        <taxon>Rhodobacterales</taxon>
        <taxon>Roseobacteraceae</taxon>
        <taxon>Pelagimonas</taxon>
    </lineage>
</organism>
<dbReference type="SMART" id="SM00895">
    <property type="entry name" value="FCD"/>
    <property type="match status" value="1"/>
</dbReference>
<keyword evidence="3" id="KW-0804">Transcription</keyword>
<dbReference type="Proteomes" id="UP000220836">
    <property type="component" value="Unassembled WGS sequence"/>
</dbReference>
<dbReference type="Pfam" id="PF07729">
    <property type="entry name" value="FCD"/>
    <property type="match status" value="1"/>
</dbReference>
<keyword evidence="6" id="KW-1185">Reference proteome</keyword>
<evidence type="ECO:0000313" key="6">
    <source>
        <dbReference type="Proteomes" id="UP000220836"/>
    </source>
</evidence>
<dbReference type="InterPro" id="IPR036388">
    <property type="entry name" value="WH-like_DNA-bd_sf"/>
</dbReference>
<dbReference type="PROSITE" id="PS50949">
    <property type="entry name" value="HTH_GNTR"/>
    <property type="match status" value="1"/>
</dbReference>
<dbReference type="SUPFAM" id="SSF48008">
    <property type="entry name" value="GntR ligand-binding domain-like"/>
    <property type="match status" value="1"/>
</dbReference>
<dbReference type="Gene3D" id="1.10.10.10">
    <property type="entry name" value="Winged helix-like DNA-binding domain superfamily/Winged helix DNA-binding domain"/>
    <property type="match status" value="1"/>
</dbReference>
<dbReference type="EMBL" id="FXYH01000010">
    <property type="protein sequence ID" value="SMX44346.1"/>
    <property type="molecule type" value="Genomic_DNA"/>
</dbReference>
<evidence type="ECO:0000256" key="3">
    <source>
        <dbReference type="ARBA" id="ARBA00023163"/>
    </source>
</evidence>
<dbReference type="PANTHER" id="PTHR43537:SF45">
    <property type="entry name" value="GNTR FAMILY REGULATORY PROTEIN"/>
    <property type="match status" value="1"/>
</dbReference>
<dbReference type="PANTHER" id="PTHR43537">
    <property type="entry name" value="TRANSCRIPTIONAL REGULATOR, GNTR FAMILY"/>
    <property type="match status" value="1"/>
</dbReference>
<keyword evidence="1" id="KW-0805">Transcription regulation</keyword>
<dbReference type="Gene3D" id="1.20.120.530">
    <property type="entry name" value="GntR ligand-binding domain-like"/>
    <property type="match status" value="1"/>
</dbReference>
<dbReference type="SUPFAM" id="SSF46785">
    <property type="entry name" value="Winged helix' DNA-binding domain"/>
    <property type="match status" value="1"/>
</dbReference>
<evidence type="ECO:0000256" key="2">
    <source>
        <dbReference type="ARBA" id="ARBA00023125"/>
    </source>
</evidence>
<dbReference type="GO" id="GO:0003677">
    <property type="term" value="F:DNA binding"/>
    <property type="evidence" value="ECO:0007669"/>
    <property type="project" value="UniProtKB-KW"/>
</dbReference>
<dbReference type="InterPro" id="IPR000524">
    <property type="entry name" value="Tscrpt_reg_HTH_GntR"/>
</dbReference>
<accession>A0A238KQN6</accession>
<dbReference type="SMART" id="SM00345">
    <property type="entry name" value="HTH_GNTR"/>
    <property type="match status" value="1"/>
</dbReference>
<dbReference type="AlphaFoldDB" id="A0A238KQN6"/>
<dbReference type="Pfam" id="PF00392">
    <property type="entry name" value="GntR"/>
    <property type="match status" value="1"/>
</dbReference>
<keyword evidence="2" id="KW-0238">DNA-binding</keyword>
<sequence>MAQGLAKGIDRSRPMGVQIYDMIRLGIIQEDLEPGAAINETDLASWFDVSRTPVREAYQRLIEDGLIETRSKVGTVVSKIDEARVREGIIVRRALEREVVRLLCDGAVDLRPLDSIVALQRVALEHGDHIAFFRADEDFHAEMANLAELPSAWRLAHSVKAHTDRARILLTGHVPNRINAAFQEHLLIIDAIKSRDVELAQALINTHINSAFEKSADLASGATRAPQKLEIKQ</sequence>
<name>A0A238KQN6_9RHOB</name>
<protein>
    <submittedName>
        <fullName evidence="5">Putative HTH-type transcriptional regulator YdfH</fullName>
    </submittedName>
</protein>
<reference evidence="5 6" key="1">
    <citation type="submission" date="2017-05" db="EMBL/GenBank/DDBJ databases">
        <authorList>
            <person name="Song R."/>
            <person name="Chenine A.L."/>
            <person name="Ruprecht R.M."/>
        </authorList>
    </citation>
    <scope>NUCLEOTIDE SEQUENCE [LARGE SCALE GENOMIC DNA]</scope>
    <source>
        <strain evidence="5 6">CECT 8663</strain>
    </source>
</reference>
<dbReference type="InterPro" id="IPR011711">
    <property type="entry name" value="GntR_C"/>
</dbReference>
<feature type="domain" description="HTH gntR-type" evidence="4">
    <location>
        <begin position="13"/>
        <end position="80"/>
    </location>
</feature>
<gene>
    <name evidence="5" type="primary">ydfH_6</name>
    <name evidence="5" type="ORF">PEV8663_02850</name>
</gene>